<proteinExistence type="predicted"/>
<accession>B8CA97</accession>
<reference evidence="2 3" key="1">
    <citation type="journal article" date="2004" name="Science">
        <title>The genome of the diatom Thalassiosira pseudonana: ecology, evolution, and metabolism.</title>
        <authorList>
            <person name="Armbrust E.V."/>
            <person name="Berges J.A."/>
            <person name="Bowler C."/>
            <person name="Green B.R."/>
            <person name="Martinez D."/>
            <person name="Putnam N.H."/>
            <person name="Zhou S."/>
            <person name="Allen A.E."/>
            <person name="Apt K.E."/>
            <person name="Bechner M."/>
            <person name="Brzezinski M.A."/>
            <person name="Chaal B.K."/>
            <person name="Chiovitti A."/>
            <person name="Davis A.K."/>
            <person name="Demarest M.S."/>
            <person name="Detter J.C."/>
            <person name="Glavina T."/>
            <person name="Goodstein D."/>
            <person name="Hadi M.Z."/>
            <person name="Hellsten U."/>
            <person name="Hildebrand M."/>
            <person name="Jenkins B.D."/>
            <person name="Jurka J."/>
            <person name="Kapitonov V.V."/>
            <person name="Kroger N."/>
            <person name="Lau W.W."/>
            <person name="Lane T.W."/>
            <person name="Larimer F.W."/>
            <person name="Lippmeier J.C."/>
            <person name="Lucas S."/>
            <person name="Medina M."/>
            <person name="Montsant A."/>
            <person name="Obornik M."/>
            <person name="Parker M.S."/>
            <person name="Palenik B."/>
            <person name="Pazour G.J."/>
            <person name="Richardson P.M."/>
            <person name="Rynearson T.A."/>
            <person name="Saito M.A."/>
            <person name="Schwartz D.C."/>
            <person name="Thamatrakoln K."/>
            <person name="Valentin K."/>
            <person name="Vardi A."/>
            <person name="Wilkerson F.P."/>
            <person name="Rokhsar D.S."/>
        </authorList>
    </citation>
    <scope>NUCLEOTIDE SEQUENCE [LARGE SCALE GENOMIC DNA]</scope>
    <source>
        <strain evidence="2 3">CCMP1335</strain>
    </source>
</reference>
<keyword evidence="3" id="KW-1185">Reference proteome</keyword>
<protein>
    <recommendedName>
        <fullName evidence="1">SAP domain-containing protein</fullName>
    </recommendedName>
</protein>
<evidence type="ECO:0000313" key="2">
    <source>
        <dbReference type="EMBL" id="EED89469.1"/>
    </source>
</evidence>
<dbReference type="RefSeq" id="XP_002293008.1">
    <property type="nucleotide sequence ID" value="XM_002292972.1"/>
</dbReference>
<dbReference type="EMBL" id="CM000647">
    <property type="protein sequence ID" value="EED89469.1"/>
    <property type="molecule type" value="Genomic_DNA"/>
</dbReference>
<feature type="domain" description="SAP" evidence="1">
    <location>
        <begin position="100"/>
        <end position="134"/>
    </location>
</feature>
<reference evidence="2 3" key="2">
    <citation type="journal article" date="2008" name="Nature">
        <title>The Phaeodactylum genome reveals the evolutionary history of diatom genomes.</title>
        <authorList>
            <person name="Bowler C."/>
            <person name="Allen A.E."/>
            <person name="Badger J.H."/>
            <person name="Grimwood J."/>
            <person name="Jabbari K."/>
            <person name="Kuo A."/>
            <person name="Maheswari U."/>
            <person name="Martens C."/>
            <person name="Maumus F."/>
            <person name="Otillar R.P."/>
            <person name="Rayko E."/>
            <person name="Salamov A."/>
            <person name="Vandepoele K."/>
            <person name="Beszteri B."/>
            <person name="Gruber A."/>
            <person name="Heijde M."/>
            <person name="Katinka M."/>
            <person name="Mock T."/>
            <person name="Valentin K."/>
            <person name="Verret F."/>
            <person name="Berges J.A."/>
            <person name="Brownlee C."/>
            <person name="Cadoret J.P."/>
            <person name="Chiovitti A."/>
            <person name="Choi C.J."/>
            <person name="Coesel S."/>
            <person name="De Martino A."/>
            <person name="Detter J.C."/>
            <person name="Durkin C."/>
            <person name="Falciatore A."/>
            <person name="Fournet J."/>
            <person name="Haruta M."/>
            <person name="Huysman M.J."/>
            <person name="Jenkins B.D."/>
            <person name="Jiroutova K."/>
            <person name="Jorgensen R.E."/>
            <person name="Joubert Y."/>
            <person name="Kaplan A."/>
            <person name="Kroger N."/>
            <person name="Kroth P.G."/>
            <person name="La Roche J."/>
            <person name="Lindquist E."/>
            <person name="Lommer M."/>
            <person name="Martin-Jezequel V."/>
            <person name="Lopez P.J."/>
            <person name="Lucas S."/>
            <person name="Mangogna M."/>
            <person name="McGinnis K."/>
            <person name="Medlin L.K."/>
            <person name="Montsant A."/>
            <person name="Oudot-Le Secq M.P."/>
            <person name="Napoli C."/>
            <person name="Obornik M."/>
            <person name="Parker M.S."/>
            <person name="Petit J.L."/>
            <person name="Porcel B.M."/>
            <person name="Poulsen N."/>
            <person name="Robison M."/>
            <person name="Rychlewski L."/>
            <person name="Rynearson T.A."/>
            <person name="Schmutz J."/>
            <person name="Shapiro H."/>
            <person name="Siaut M."/>
            <person name="Stanley M."/>
            <person name="Sussman M.R."/>
            <person name="Taylor A.R."/>
            <person name="Vardi A."/>
            <person name="von Dassow P."/>
            <person name="Vyverman W."/>
            <person name="Willis A."/>
            <person name="Wyrwicz L.S."/>
            <person name="Rokhsar D.S."/>
            <person name="Weissenbach J."/>
            <person name="Armbrust E.V."/>
            <person name="Green B.R."/>
            <person name="Van de Peer Y."/>
            <person name="Grigoriev I.V."/>
        </authorList>
    </citation>
    <scope>NUCLEOTIDE SEQUENCE [LARGE SCALE GENOMIC DNA]</scope>
    <source>
        <strain evidence="2 3">CCMP1335</strain>
    </source>
</reference>
<sequence>MSYPHNINVVSVPNLPYASHGWKVFNANDPNFESLPSTKGKDEITSAVFSCFGKQGRFNRLQEGMITPTTMLSFLEAVGANTKGDNEVGEVEGIGDFPKYYTMSISTLRNKLHEEGLECDGSREALIASLEKIEEEKKK</sequence>
<dbReference type="KEGG" id="tps:THAPSDRAFT_9065"/>
<dbReference type="PROSITE" id="PS50800">
    <property type="entry name" value="SAP"/>
    <property type="match status" value="1"/>
</dbReference>
<evidence type="ECO:0000313" key="3">
    <source>
        <dbReference type="Proteomes" id="UP000001449"/>
    </source>
</evidence>
<dbReference type="Proteomes" id="UP000001449">
    <property type="component" value="Chromosome 12"/>
</dbReference>
<dbReference type="InParanoid" id="B8CA97"/>
<organism evidence="2 3">
    <name type="scientific">Thalassiosira pseudonana</name>
    <name type="common">Marine diatom</name>
    <name type="synonym">Cyclotella nana</name>
    <dbReference type="NCBI Taxonomy" id="35128"/>
    <lineage>
        <taxon>Eukaryota</taxon>
        <taxon>Sar</taxon>
        <taxon>Stramenopiles</taxon>
        <taxon>Ochrophyta</taxon>
        <taxon>Bacillariophyta</taxon>
        <taxon>Coscinodiscophyceae</taxon>
        <taxon>Thalassiosirophycidae</taxon>
        <taxon>Thalassiosirales</taxon>
        <taxon>Thalassiosiraceae</taxon>
        <taxon>Thalassiosira</taxon>
    </lineage>
</organism>
<dbReference type="InterPro" id="IPR003034">
    <property type="entry name" value="SAP_dom"/>
</dbReference>
<dbReference type="GeneID" id="7445813"/>
<dbReference type="HOGENOM" id="CLU_1849145_0_0_1"/>
<dbReference type="PaxDb" id="35128-Thaps9065"/>
<evidence type="ECO:0000259" key="1">
    <source>
        <dbReference type="PROSITE" id="PS50800"/>
    </source>
</evidence>
<name>B8CA97_THAPS</name>
<gene>
    <name evidence="2" type="ORF">THAPSDRAFT_9065</name>
</gene>
<dbReference type="AlphaFoldDB" id="B8CA97"/>